<feature type="domain" description="DUF2399" evidence="1">
    <location>
        <begin position="270"/>
        <end position="422"/>
    </location>
</feature>
<evidence type="ECO:0000313" key="4">
    <source>
        <dbReference type="Proteomes" id="UP001597109"/>
    </source>
</evidence>
<dbReference type="EMBL" id="JBHTKI010000023">
    <property type="protein sequence ID" value="MFD1032767.1"/>
    <property type="molecule type" value="Genomic_DNA"/>
</dbReference>
<dbReference type="InterPro" id="IPR024465">
    <property type="entry name" value="DUF2399"/>
</dbReference>
<dbReference type="RefSeq" id="WP_144839544.1">
    <property type="nucleotide sequence ID" value="NZ_JBHTKI010000023.1"/>
</dbReference>
<gene>
    <name evidence="3" type="ORF">ACFQ1X_15110</name>
</gene>
<dbReference type="CDD" id="cd00188">
    <property type="entry name" value="TOPRIM"/>
    <property type="match status" value="1"/>
</dbReference>
<dbReference type="Pfam" id="PF11796">
    <property type="entry name" value="DUF3323"/>
    <property type="match status" value="1"/>
</dbReference>
<proteinExistence type="predicted"/>
<protein>
    <submittedName>
        <fullName evidence="3">TIGR02679 family protein</fullName>
    </submittedName>
</protein>
<sequence>MKIRRNDLTQQAVDYFSAEKVYKKLFAMFVGKVESFGRIGGAVKLDNFNDKELEPVALFFGTSVSALKKKNTISLISFEKQLQKTKFEGVRLHELLEIYFGEAIYSKKEVKDSKREAEDKKLGELKVSYPSLTSYFTYLSKRNSDSHWIIRLVTTDDFTRAVGNLAEASRKMPEKYERLPFFSQRISGNPHTFDLATVTGKLLIHWLQFEQNGSGAPPSHTEAVNELLLSCKILRDDITNFVSFSNLLGKQQGRVHPVWKAAMETESVINVPLRELLKIDHVAPATGKKVYIVENSGVFSSLLDIVPNAPLVCTHGQFKLAGLKLVDLLANSGCEIYYAGDFDPEGVAMAVRLLERLPENVRLWRMDVDSYKESLPSVELGERLGKLTNIMHPLVVELVSEMNRIGKAGYQEALLEKMAGDLVGNIQKDRCT</sequence>
<evidence type="ECO:0000259" key="2">
    <source>
        <dbReference type="Pfam" id="PF11796"/>
    </source>
</evidence>
<dbReference type="Proteomes" id="UP001597109">
    <property type="component" value="Unassembled WGS sequence"/>
</dbReference>
<reference evidence="4" key="1">
    <citation type="journal article" date="2019" name="Int. J. Syst. Evol. Microbiol.">
        <title>The Global Catalogue of Microorganisms (GCM) 10K type strain sequencing project: providing services to taxonomists for standard genome sequencing and annotation.</title>
        <authorList>
            <consortium name="The Broad Institute Genomics Platform"/>
            <consortium name="The Broad Institute Genome Sequencing Center for Infectious Disease"/>
            <person name="Wu L."/>
            <person name="Ma J."/>
        </authorList>
    </citation>
    <scope>NUCLEOTIDE SEQUENCE [LARGE SCALE GENOMIC DNA]</scope>
    <source>
        <strain evidence="4">CCUG 56756</strain>
    </source>
</reference>
<keyword evidence="4" id="KW-1185">Reference proteome</keyword>
<dbReference type="InterPro" id="IPR024466">
    <property type="entry name" value="CHP02679_N"/>
</dbReference>
<comment type="caution">
    <text evidence="3">The sequence shown here is derived from an EMBL/GenBank/DDBJ whole genome shotgun (WGS) entry which is preliminary data.</text>
</comment>
<accession>A0ABW3LDR6</accession>
<evidence type="ECO:0000259" key="1">
    <source>
        <dbReference type="Pfam" id="PF09664"/>
    </source>
</evidence>
<feature type="domain" description="Conserved hypothetical protein CHP02679 N terminus" evidence="2">
    <location>
        <begin position="40"/>
        <end position="247"/>
    </location>
</feature>
<evidence type="ECO:0000313" key="3">
    <source>
        <dbReference type="EMBL" id="MFD1032767.1"/>
    </source>
</evidence>
<dbReference type="Pfam" id="PF09664">
    <property type="entry name" value="DUF2399"/>
    <property type="match status" value="1"/>
</dbReference>
<organism evidence="3 4">
    <name type="scientific">Metaplanococcus flavidus</name>
    <dbReference type="NCBI Taxonomy" id="569883"/>
    <lineage>
        <taxon>Bacteria</taxon>
        <taxon>Bacillati</taxon>
        <taxon>Bacillota</taxon>
        <taxon>Bacilli</taxon>
        <taxon>Bacillales</taxon>
        <taxon>Caryophanaceae</taxon>
        <taxon>Metaplanococcus</taxon>
    </lineage>
</organism>
<dbReference type="NCBIfam" id="TIGR02679">
    <property type="entry name" value="TIGR02679 family protein"/>
    <property type="match status" value="1"/>
</dbReference>
<dbReference type="InterPro" id="IPR013495">
    <property type="entry name" value="CHP02679"/>
</dbReference>
<name>A0ABW3LDR6_9BACL</name>